<dbReference type="HOGENOM" id="CLU_3231312_0_0_6"/>
<evidence type="ECO:0000313" key="2">
    <source>
        <dbReference type="Proteomes" id="UP000014585"/>
    </source>
</evidence>
<evidence type="ECO:0000313" key="1">
    <source>
        <dbReference type="EMBL" id="EPF20848.1"/>
    </source>
</evidence>
<sequence length="43" mass="5132">MWYCAFVQTNVYQRVQQALFALHRLIGLCCFKTVGCIFYETYC</sequence>
<accession>S3J4N4</accession>
<protein>
    <submittedName>
        <fullName evidence="1">Uncharacterized protein</fullName>
    </submittedName>
</protein>
<dbReference type="AlphaFoldDB" id="S3J4N4"/>
<dbReference type="Proteomes" id="UP000014585">
    <property type="component" value="Unassembled WGS sequence"/>
</dbReference>
<organism evidence="1 2">
    <name type="scientific">Cedecea davisae DSM 4568</name>
    <dbReference type="NCBI Taxonomy" id="566551"/>
    <lineage>
        <taxon>Bacteria</taxon>
        <taxon>Pseudomonadati</taxon>
        <taxon>Pseudomonadota</taxon>
        <taxon>Gammaproteobacteria</taxon>
        <taxon>Enterobacterales</taxon>
        <taxon>Enterobacteriaceae</taxon>
        <taxon>Cedecea</taxon>
    </lineage>
</organism>
<dbReference type="EMBL" id="ATDT01000003">
    <property type="protein sequence ID" value="EPF20848.1"/>
    <property type="molecule type" value="Genomic_DNA"/>
</dbReference>
<reference evidence="1 2" key="1">
    <citation type="submission" date="2013-04" db="EMBL/GenBank/DDBJ databases">
        <authorList>
            <person name="Weinstock G."/>
            <person name="Sodergren E."/>
            <person name="Lobos E.A."/>
            <person name="Fulton L."/>
            <person name="Fulton R."/>
            <person name="Courtney L."/>
            <person name="Fronick C."/>
            <person name="O'Laughlin M."/>
            <person name="Godfrey J."/>
            <person name="Wilson R.M."/>
            <person name="Miner T."/>
            <person name="Farmer C."/>
            <person name="Delehaunty K."/>
            <person name="Cordes M."/>
            <person name="Minx P."/>
            <person name="Tomlinson C."/>
            <person name="Chen J."/>
            <person name="Wollam A."/>
            <person name="Pepin K.H."/>
            <person name="Palsikar V.B."/>
            <person name="Zhang X."/>
            <person name="Suruliraj S."/>
            <person name="Perna N.T."/>
            <person name="Plunkett G."/>
            <person name="Warren W."/>
            <person name="Mitreva M."/>
            <person name="Mardis E.R."/>
            <person name="Wilson R.K."/>
        </authorList>
    </citation>
    <scope>NUCLEOTIDE SEQUENCE [LARGE SCALE GENOMIC DNA]</scope>
    <source>
        <strain evidence="1 2">DSM 4568</strain>
    </source>
</reference>
<name>S3J4N4_9ENTR</name>
<dbReference type="STRING" id="566551.HMPREF0201_00583"/>
<gene>
    <name evidence="1" type="ORF">HMPREF0201_00583</name>
</gene>
<comment type="caution">
    <text evidence="1">The sequence shown here is derived from an EMBL/GenBank/DDBJ whole genome shotgun (WGS) entry which is preliminary data.</text>
</comment>
<proteinExistence type="predicted"/>